<feature type="region of interest" description="Disordered" evidence="1">
    <location>
        <begin position="191"/>
        <end position="242"/>
    </location>
</feature>
<protein>
    <submittedName>
        <fullName evidence="3">Putative membrane protein YczE</fullName>
    </submittedName>
</protein>
<organism evidence="3 4">
    <name type="scientific">Motilibacter rhizosphaerae</name>
    <dbReference type="NCBI Taxonomy" id="598652"/>
    <lineage>
        <taxon>Bacteria</taxon>
        <taxon>Bacillati</taxon>
        <taxon>Actinomycetota</taxon>
        <taxon>Actinomycetes</taxon>
        <taxon>Motilibacterales</taxon>
        <taxon>Motilibacteraceae</taxon>
        <taxon>Motilibacter</taxon>
    </lineage>
</organism>
<dbReference type="RefSeq" id="WP_407938118.1">
    <property type="nucleotide sequence ID" value="NZ_SGXD01000002.1"/>
</dbReference>
<keyword evidence="2" id="KW-0812">Transmembrane</keyword>
<sequence>MTSRLAQLLAGLAAYGLSDALLVRAGLGLDPWTALHQGLARQSGLSIGVVTNLVGVAVLLLWLPLRRRPGLGTVLNVALIGPFLDLALRELPHAHGLVARGALLVAGVLLNAVATAAYVGAGLGTGPRDGLSLGLAERGLPLWRVRTAVEVTVLVTGVLLGGTAGIGTVAYAVAIGPLVHRLLPLLARAPQTGGAKPPAPGGEGAGGAGAGSGGRTGDAGTAVLPARRASSRRRRSASTAAR</sequence>
<evidence type="ECO:0000313" key="3">
    <source>
        <dbReference type="EMBL" id="RZS90148.1"/>
    </source>
</evidence>
<accession>A0A4Q7NTL5</accession>
<feature type="transmembrane region" description="Helical" evidence="2">
    <location>
        <begin position="97"/>
        <end position="121"/>
    </location>
</feature>
<evidence type="ECO:0000256" key="1">
    <source>
        <dbReference type="SAM" id="MobiDB-lite"/>
    </source>
</evidence>
<dbReference type="AlphaFoldDB" id="A0A4Q7NTL5"/>
<dbReference type="Proteomes" id="UP000293638">
    <property type="component" value="Unassembled WGS sequence"/>
</dbReference>
<evidence type="ECO:0000313" key="4">
    <source>
        <dbReference type="Proteomes" id="UP000293638"/>
    </source>
</evidence>
<dbReference type="Pfam" id="PF19700">
    <property type="entry name" value="DUF6198"/>
    <property type="match status" value="1"/>
</dbReference>
<evidence type="ECO:0000256" key="2">
    <source>
        <dbReference type="SAM" id="Phobius"/>
    </source>
</evidence>
<dbReference type="PANTHER" id="PTHR40078:SF1">
    <property type="entry name" value="INTEGRAL MEMBRANE PROTEIN"/>
    <property type="match status" value="1"/>
</dbReference>
<feature type="transmembrane region" description="Helical" evidence="2">
    <location>
        <begin position="44"/>
        <end position="63"/>
    </location>
</feature>
<gene>
    <name evidence="3" type="ORF">EV189_1931</name>
</gene>
<dbReference type="EMBL" id="SGXD01000002">
    <property type="protein sequence ID" value="RZS90148.1"/>
    <property type="molecule type" value="Genomic_DNA"/>
</dbReference>
<reference evidence="3 4" key="1">
    <citation type="submission" date="2019-02" db="EMBL/GenBank/DDBJ databases">
        <title>Genomic Encyclopedia of Type Strains, Phase IV (KMG-IV): sequencing the most valuable type-strain genomes for metagenomic binning, comparative biology and taxonomic classification.</title>
        <authorList>
            <person name="Goeker M."/>
        </authorList>
    </citation>
    <scope>NUCLEOTIDE SEQUENCE [LARGE SCALE GENOMIC DNA]</scope>
    <source>
        <strain evidence="3 4">DSM 45622</strain>
    </source>
</reference>
<comment type="caution">
    <text evidence="3">The sequence shown here is derived from an EMBL/GenBank/DDBJ whole genome shotgun (WGS) entry which is preliminary data.</text>
</comment>
<feature type="compositionally biased region" description="Low complexity" evidence="1">
    <location>
        <begin position="218"/>
        <end position="228"/>
    </location>
</feature>
<dbReference type="InterPro" id="IPR038750">
    <property type="entry name" value="YczE/YyaS-like"/>
</dbReference>
<feature type="compositionally biased region" description="Gly residues" evidence="1">
    <location>
        <begin position="201"/>
        <end position="217"/>
    </location>
</feature>
<keyword evidence="2" id="KW-1133">Transmembrane helix</keyword>
<keyword evidence="4" id="KW-1185">Reference proteome</keyword>
<feature type="transmembrane region" description="Helical" evidence="2">
    <location>
        <begin position="151"/>
        <end position="179"/>
    </location>
</feature>
<dbReference type="PANTHER" id="PTHR40078">
    <property type="entry name" value="INTEGRAL MEMBRANE PROTEIN-RELATED"/>
    <property type="match status" value="1"/>
</dbReference>
<keyword evidence="2" id="KW-0472">Membrane</keyword>
<name>A0A4Q7NTL5_9ACTN</name>
<proteinExistence type="predicted"/>